<name>A0ABW2VUJ2_9ACTN</name>
<evidence type="ECO:0000313" key="2">
    <source>
        <dbReference type="EMBL" id="MFD0287749.1"/>
    </source>
</evidence>
<comment type="caution">
    <text evidence="2">The sequence shown here is derived from an EMBL/GenBank/DDBJ whole genome shotgun (WGS) entry which is preliminary data.</text>
</comment>
<evidence type="ECO:0008006" key="4">
    <source>
        <dbReference type="Google" id="ProtNLM"/>
    </source>
</evidence>
<dbReference type="RefSeq" id="WP_381255926.1">
    <property type="nucleotide sequence ID" value="NZ_JBHTBI010000014.1"/>
</dbReference>
<proteinExistence type="predicted"/>
<protein>
    <recommendedName>
        <fullName evidence="4">Phage protein</fullName>
    </recommendedName>
</protein>
<dbReference type="Proteomes" id="UP001596957">
    <property type="component" value="Unassembled WGS sequence"/>
</dbReference>
<accession>A0ABW2VUJ2</accession>
<evidence type="ECO:0000256" key="1">
    <source>
        <dbReference type="SAM" id="MobiDB-lite"/>
    </source>
</evidence>
<keyword evidence="3" id="KW-1185">Reference proteome</keyword>
<dbReference type="EMBL" id="JBHTEC010000004">
    <property type="protein sequence ID" value="MFD0287749.1"/>
    <property type="molecule type" value="Genomic_DNA"/>
</dbReference>
<feature type="region of interest" description="Disordered" evidence="1">
    <location>
        <begin position="199"/>
        <end position="223"/>
    </location>
</feature>
<sequence>MTTTTHAQAAVPAAIHPAYDPTPSIPRLITELVQEDFWARYAQVRGDAAHFDPGYLASREQSALLLRAVIADLFALADPANPTAAADAAAAANAARRKSWLTQLSAETARAWLRDAYEEWRNDEPHPPNCPGHCRGSGIVMQTTTWQDDGAPLWAEPADCRRGEEDDPHAVDCACHGTGQRWNAERREYELCDRYLPDPAGAEREPAPTGAWHSCGPYGEEPF</sequence>
<evidence type="ECO:0000313" key="3">
    <source>
        <dbReference type="Proteomes" id="UP001596957"/>
    </source>
</evidence>
<gene>
    <name evidence="2" type="ORF">ACFQZP_40220</name>
</gene>
<reference evidence="3" key="1">
    <citation type="journal article" date="2019" name="Int. J. Syst. Evol. Microbiol.">
        <title>The Global Catalogue of Microorganisms (GCM) 10K type strain sequencing project: providing services to taxonomists for standard genome sequencing and annotation.</title>
        <authorList>
            <consortium name="The Broad Institute Genomics Platform"/>
            <consortium name="The Broad Institute Genome Sequencing Center for Infectious Disease"/>
            <person name="Wu L."/>
            <person name="Ma J."/>
        </authorList>
    </citation>
    <scope>NUCLEOTIDE SEQUENCE [LARGE SCALE GENOMIC DNA]</scope>
    <source>
        <strain evidence="3">CGMCC 4.7198</strain>
    </source>
</reference>
<organism evidence="2 3">
    <name type="scientific">Streptomyces lutosisoli</name>
    <dbReference type="NCBI Taxonomy" id="2665721"/>
    <lineage>
        <taxon>Bacteria</taxon>
        <taxon>Bacillati</taxon>
        <taxon>Actinomycetota</taxon>
        <taxon>Actinomycetes</taxon>
        <taxon>Kitasatosporales</taxon>
        <taxon>Streptomycetaceae</taxon>
        <taxon>Streptomyces</taxon>
    </lineage>
</organism>